<dbReference type="RefSeq" id="WP_249319382.1">
    <property type="nucleotide sequence ID" value="NZ_JACRSN010000008.1"/>
</dbReference>
<feature type="chain" id="PRO_5038998743" evidence="2">
    <location>
        <begin position="31"/>
        <end position="389"/>
    </location>
</feature>
<keyword evidence="1" id="KW-1133">Transmembrane helix</keyword>
<evidence type="ECO:0000313" key="3">
    <source>
        <dbReference type="EMBL" id="MBC8533742.1"/>
    </source>
</evidence>
<dbReference type="Proteomes" id="UP000651482">
    <property type="component" value="Unassembled WGS sequence"/>
</dbReference>
<keyword evidence="4" id="KW-1185">Reference proteome</keyword>
<evidence type="ECO:0000313" key="4">
    <source>
        <dbReference type="Proteomes" id="UP000651482"/>
    </source>
</evidence>
<dbReference type="AlphaFoldDB" id="A0A926D9D3"/>
<keyword evidence="2" id="KW-0732">Signal</keyword>
<dbReference type="EMBL" id="JACRSN010000008">
    <property type="protein sequence ID" value="MBC8533742.1"/>
    <property type="molecule type" value="Genomic_DNA"/>
</dbReference>
<sequence>MKRTRISKHLCRCCFAVLFCLLFGNGSVLAAQTEPGLSPDEIYAEQYEESGAGELFGALPEDTQGSMDRLGVSGADLTELQNLNAETLLAEIGSTAADAATAPLRSAAGMIGVILLCALVSGADFSGRPLSGTMTLVGTLCVCTTLILPLTACIADAAKVIDGAAVFTLACVPVLAGLLAAGGQPTAATSYSFLMLGAGNGISIAASTLIVPLLNLFLAFSLVSGISPQIRLKGICDGFSQVVKWILGFATTVFSAVLGMQSFLTSAADAASVKTAKFMVSSFVPVVGGALGDAVTTVQGCVKLLKSGVGAFALLAGAVIFLPVLLRCLLWILTCQICAGMGELFSLTELASVLRAAGKTMGILISVILCCLVVLTVSSVLVITGGGGG</sequence>
<name>A0A926D9D3_9FIRM</name>
<feature type="signal peptide" evidence="2">
    <location>
        <begin position="1"/>
        <end position="30"/>
    </location>
</feature>
<feature type="transmembrane region" description="Helical" evidence="1">
    <location>
        <begin position="312"/>
        <end position="339"/>
    </location>
</feature>
<feature type="transmembrane region" description="Helical" evidence="1">
    <location>
        <begin position="107"/>
        <end position="125"/>
    </location>
</feature>
<feature type="transmembrane region" description="Helical" evidence="1">
    <location>
        <begin position="164"/>
        <end position="181"/>
    </location>
</feature>
<feature type="transmembrane region" description="Helical" evidence="1">
    <location>
        <begin position="193"/>
        <end position="222"/>
    </location>
</feature>
<feature type="transmembrane region" description="Helical" evidence="1">
    <location>
        <begin position="360"/>
        <end position="383"/>
    </location>
</feature>
<evidence type="ECO:0000256" key="1">
    <source>
        <dbReference type="SAM" id="Phobius"/>
    </source>
</evidence>
<dbReference type="InterPro" id="IPR014194">
    <property type="entry name" value="Spore_III_AE"/>
</dbReference>
<organism evidence="3 4">
    <name type="scientific">Yeguia hominis</name>
    <dbReference type="NCBI Taxonomy" id="2763662"/>
    <lineage>
        <taxon>Bacteria</taxon>
        <taxon>Bacillati</taxon>
        <taxon>Bacillota</taxon>
        <taxon>Clostridia</taxon>
        <taxon>Eubacteriales</taxon>
        <taxon>Yeguiaceae</taxon>
        <taxon>Yeguia</taxon>
    </lineage>
</organism>
<keyword evidence="1" id="KW-0812">Transmembrane</keyword>
<proteinExistence type="predicted"/>
<protein>
    <submittedName>
        <fullName evidence="3">Stage III sporulation protein AE</fullName>
    </submittedName>
</protein>
<dbReference type="Pfam" id="PF09546">
    <property type="entry name" value="Spore_III_AE"/>
    <property type="match status" value="1"/>
</dbReference>
<evidence type="ECO:0000256" key="2">
    <source>
        <dbReference type="SAM" id="SignalP"/>
    </source>
</evidence>
<feature type="transmembrane region" description="Helical" evidence="1">
    <location>
        <begin position="242"/>
        <end position="264"/>
    </location>
</feature>
<reference evidence="3" key="1">
    <citation type="submission" date="2020-08" db="EMBL/GenBank/DDBJ databases">
        <title>Genome public.</title>
        <authorList>
            <person name="Liu C."/>
            <person name="Sun Q."/>
        </authorList>
    </citation>
    <scope>NUCLEOTIDE SEQUENCE</scope>
    <source>
        <strain evidence="3">NSJ-40</strain>
    </source>
</reference>
<accession>A0A926D9D3</accession>
<gene>
    <name evidence="3" type="ORF">IAG03_06935</name>
</gene>
<comment type="caution">
    <text evidence="3">The sequence shown here is derived from an EMBL/GenBank/DDBJ whole genome shotgun (WGS) entry which is preliminary data.</text>
</comment>
<keyword evidence="1" id="KW-0472">Membrane</keyword>
<feature type="transmembrane region" description="Helical" evidence="1">
    <location>
        <begin position="137"/>
        <end position="158"/>
    </location>
</feature>